<organism evidence="1 2">
    <name type="scientific">Parasediminibacterium paludis</name>
    <dbReference type="NCBI Taxonomy" id="908966"/>
    <lineage>
        <taxon>Bacteria</taxon>
        <taxon>Pseudomonadati</taxon>
        <taxon>Bacteroidota</taxon>
        <taxon>Chitinophagia</taxon>
        <taxon>Chitinophagales</taxon>
        <taxon>Chitinophagaceae</taxon>
        <taxon>Parasediminibacterium</taxon>
    </lineage>
</organism>
<dbReference type="InterPro" id="IPR048868">
    <property type="entry name" value="OGG-like_put"/>
</dbReference>
<evidence type="ECO:0000313" key="1">
    <source>
        <dbReference type="EMBL" id="MFC4230673.1"/>
    </source>
</evidence>
<accession>A0ABV8PS18</accession>
<dbReference type="Proteomes" id="UP001595906">
    <property type="component" value="Unassembled WGS sequence"/>
</dbReference>
<keyword evidence="2" id="KW-1185">Reference proteome</keyword>
<dbReference type="Pfam" id="PF21790">
    <property type="entry name" value="OGG"/>
    <property type="match status" value="1"/>
</dbReference>
<name>A0ABV8PS18_9BACT</name>
<dbReference type="RefSeq" id="WP_379012000.1">
    <property type="nucleotide sequence ID" value="NZ_JBHSDC010000002.1"/>
</dbReference>
<protein>
    <submittedName>
        <fullName evidence="1">Uncharacterized protein</fullName>
    </submittedName>
</protein>
<dbReference type="EMBL" id="JBHSDC010000002">
    <property type="protein sequence ID" value="MFC4230673.1"/>
    <property type="molecule type" value="Genomic_DNA"/>
</dbReference>
<sequence length="322" mass="37080">MNINNYKILISNLPVRQQCFTTKRTTWTKAENEIKWLKNLNDKLFGDNKTLTISRQDIFETNEPRETIIKIIYWGYTAGMRGNHFVNILKHIDTIENVLRTLRDKTNPTTTDFNDLTLTFKNVAGLGLSTYSKILYFFKISFNGNPCLILDQRLIDVFASKSYANFQQLSNIRYDNAEKKYLDFLQLARQVASNIETEGENIELFLFTFGNNLKPTNMISNMWDGYCPESLLKGKTVRMRLNQSDFFESEETGLQICIISGVQAVILNFRGKGKFRETPTFGDEVENGEILSPQNSDRPPFNNPTTAFGESEEIENYIASIQ</sequence>
<gene>
    <name evidence="1" type="ORF">ACFOW1_02145</name>
</gene>
<evidence type="ECO:0000313" key="2">
    <source>
        <dbReference type="Proteomes" id="UP001595906"/>
    </source>
</evidence>
<reference evidence="2" key="1">
    <citation type="journal article" date="2019" name="Int. J. Syst. Evol. Microbiol.">
        <title>The Global Catalogue of Microorganisms (GCM) 10K type strain sequencing project: providing services to taxonomists for standard genome sequencing and annotation.</title>
        <authorList>
            <consortium name="The Broad Institute Genomics Platform"/>
            <consortium name="The Broad Institute Genome Sequencing Center for Infectious Disease"/>
            <person name="Wu L."/>
            <person name="Ma J."/>
        </authorList>
    </citation>
    <scope>NUCLEOTIDE SEQUENCE [LARGE SCALE GENOMIC DNA]</scope>
    <source>
        <strain evidence="2">CECT 8010</strain>
    </source>
</reference>
<proteinExistence type="predicted"/>
<comment type="caution">
    <text evidence="1">The sequence shown here is derived from an EMBL/GenBank/DDBJ whole genome shotgun (WGS) entry which is preliminary data.</text>
</comment>